<proteinExistence type="predicted"/>
<dbReference type="Gene3D" id="2.60.120.740">
    <property type="match status" value="1"/>
</dbReference>
<dbReference type="Proteomes" id="UP000824890">
    <property type="component" value="Unassembled WGS sequence"/>
</dbReference>
<reference evidence="2 3" key="1">
    <citation type="submission" date="2021-05" db="EMBL/GenBank/DDBJ databases">
        <title>Genome Assembly of Synthetic Allotetraploid Brassica napus Reveals Homoeologous Exchanges between Subgenomes.</title>
        <authorList>
            <person name="Davis J.T."/>
        </authorList>
    </citation>
    <scope>NUCLEOTIDE SEQUENCE [LARGE SCALE GENOMIC DNA]</scope>
    <source>
        <strain evidence="3">cv. Da-Ae</strain>
        <tissue evidence="2">Seedling</tissue>
    </source>
</reference>
<dbReference type="CDD" id="cd22842">
    <property type="entry name" value="Gal_Rha_Lectin_BGal"/>
    <property type="match status" value="1"/>
</dbReference>
<feature type="domain" description="SUEL-type lectin" evidence="1">
    <location>
        <begin position="63"/>
        <end position="150"/>
    </location>
</feature>
<dbReference type="InterPro" id="IPR000922">
    <property type="entry name" value="Lectin_gal-bd_dom"/>
</dbReference>
<dbReference type="InterPro" id="IPR043159">
    <property type="entry name" value="Lectin_gal-bd_sf"/>
</dbReference>
<evidence type="ECO:0000313" key="3">
    <source>
        <dbReference type="Proteomes" id="UP000824890"/>
    </source>
</evidence>
<comment type="caution">
    <text evidence="2">The sequence shown here is derived from an EMBL/GenBank/DDBJ whole genome shotgun (WGS) entry which is preliminary data.</text>
</comment>
<evidence type="ECO:0000259" key="1">
    <source>
        <dbReference type="PROSITE" id="PS50228"/>
    </source>
</evidence>
<sequence length="401" mass="44578">MGMVKKQKKMDTSHCHYQGYILLLVLLYSSMFDVASNIDISSDARGSKTDSNPKQYVNCGNYEVKRRQMTVSCSKSAEYIITKINFADYGNPTGCSEDHKVSRHGNCGAPDTLRIVKKNCLGKQKCELYVSDEMFGPSHCKKDIKLIVISGSSCCLSVSGKLVFNFDISCFFHVLNSAWKREAREARKKSPQDEVPRKAASEVVAGATEAHGSSAGVIASGVPEVRKSLSDVRVATKAVALHRSHNRSTRVLWTYCGAVVDASMAPPSSSVLPFHPTRGSLLESIPKEAALEASRCSSDNQDRRRMKGLNLRAGTSYSSGKDAYAMSFEFPSYTSLSDDGKAYVCCCREVRLDRDLSFLEDIFTKIDSYKRLFCSYELHLGWVNRNWEHYECNIQDARSGC</sequence>
<protein>
    <recommendedName>
        <fullName evidence="1">SUEL-type lectin domain-containing protein</fullName>
    </recommendedName>
</protein>
<dbReference type="EMBL" id="JAGKQM010000004">
    <property type="protein sequence ID" value="KAH0928332.1"/>
    <property type="molecule type" value="Genomic_DNA"/>
</dbReference>
<organism evidence="2 3">
    <name type="scientific">Brassica napus</name>
    <name type="common">Rape</name>
    <dbReference type="NCBI Taxonomy" id="3708"/>
    <lineage>
        <taxon>Eukaryota</taxon>
        <taxon>Viridiplantae</taxon>
        <taxon>Streptophyta</taxon>
        <taxon>Embryophyta</taxon>
        <taxon>Tracheophyta</taxon>
        <taxon>Spermatophyta</taxon>
        <taxon>Magnoliopsida</taxon>
        <taxon>eudicotyledons</taxon>
        <taxon>Gunneridae</taxon>
        <taxon>Pentapetalae</taxon>
        <taxon>rosids</taxon>
        <taxon>malvids</taxon>
        <taxon>Brassicales</taxon>
        <taxon>Brassicaceae</taxon>
        <taxon>Brassiceae</taxon>
        <taxon>Brassica</taxon>
    </lineage>
</organism>
<accession>A0ABQ8DG42</accession>
<name>A0ABQ8DG42_BRANA</name>
<gene>
    <name evidence="2" type="ORF">HID58_014059</name>
</gene>
<evidence type="ECO:0000313" key="2">
    <source>
        <dbReference type="EMBL" id="KAH0928332.1"/>
    </source>
</evidence>
<dbReference type="PROSITE" id="PS50228">
    <property type="entry name" value="SUEL_LECTIN"/>
    <property type="match status" value="1"/>
</dbReference>
<dbReference type="Pfam" id="PF02140">
    <property type="entry name" value="SUEL_Lectin"/>
    <property type="match status" value="1"/>
</dbReference>
<keyword evidence="3" id="KW-1185">Reference proteome</keyword>